<reference evidence="1" key="1">
    <citation type="submission" date="2023-03" db="EMBL/GenBank/DDBJ databases">
        <title>Andean soil-derived lignocellulolytic bacterial consortium as a source of novel taxa and putative plastic-active enzymes.</title>
        <authorList>
            <person name="Diaz-Garcia L."/>
            <person name="Chuvochina M."/>
            <person name="Feuerriegel G."/>
            <person name="Bunk B."/>
            <person name="Sproer C."/>
            <person name="Streit W.R."/>
            <person name="Rodriguez L.M."/>
            <person name="Overmann J."/>
            <person name="Jimenez D.J."/>
        </authorList>
    </citation>
    <scope>NUCLEOTIDE SEQUENCE</scope>
    <source>
        <strain evidence="1">MAG 3858</strain>
    </source>
</reference>
<gene>
    <name evidence="1" type="ORF">P0Y49_13125</name>
</gene>
<dbReference type="AlphaFoldDB" id="A0AAJ5W467"/>
<sequence length="143" mass="15882">MNNSIRPFIDRLIAKGFKPFAMSLLIVLCLISSCSIRKGIQAIFTGNAIEHINGKPGKSVIQHKSVEYVAAECSTAGQNLDLQQSLTKQDSSKKAMMPLLFLLLPGFLLSLRTIKDKPGLPVPYSRLQWSCLPLFLQNRLLLI</sequence>
<evidence type="ECO:0008006" key="3">
    <source>
        <dbReference type="Google" id="ProtNLM"/>
    </source>
</evidence>
<dbReference type="PROSITE" id="PS51257">
    <property type="entry name" value="PROKAR_LIPOPROTEIN"/>
    <property type="match status" value="1"/>
</dbReference>
<evidence type="ECO:0000313" key="1">
    <source>
        <dbReference type="EMBL" id="WEK17739.1"/>
    </source>
</evidence>
<accession>A0AAJ5W467</accession>
<organism evidence="1 2">
    <name type="scientific">Candidatus Pedobacter colombiensis</name>
    <dbReference type="NCBI Taxonomy" id="3121371"/>
    <lineage>
        <taxon>Bacteria</taxon>
        <taxon>Pseudomonadati</taxon>
        <taxon>Bacteroidota</taxon>
        <taxon>Sphingobacteriia</taxon>
        <taxon>Sphingobacteriales</taxon>
        <taxon>Sphingobacteriaceae</taxon>
        <taxon>Pedobacter</taxon>
    </lineage>
</organism>
<name>A0AAJ5W467_9SPHI</name>
<proteinExistence type="predicted"/>
<protein>
    <recommendedName>
        <fullName evidence="3">Lipoprotein</fullName>
    </recommendedName>
</protein>
<evidence type="ECO:0000313" key="2">
    <source>
        <dbReference type="Proteomes" id="UP001214530"/>
    </source>
</evidence>
<dbReference type="EMBL" id="CP119313">
    <property type="protein sequence ID" value="WEK17739.1"/>
    <property type="molecule type" value="Genomic_DNA"/>
</dbReference>
<dbReference type="Proteomes" id="UP001214530">
    <property type="component" value="Chromosome"/>
</dbReference>